<evidence type="ECO:0000259" key="3">
    <source>
        <dbReference type="Pfam" id="PF13485"/>
    </source>
</evidence>
<dbReference type="Gene3D" id="2.120.10.30">
    <property type="entry name" value="TolB, C-terminal domain"/>
    <property type="match status" value="1"/>
</dbReference>
<comment type="caution">
    <text evidence="4">The sequence shown here is derived from an EMBL/GenBank/DDBJ whole genome shotgun (WGS) entry which is preliminary data.</text>
</comment>
<feature type="domain" description="Peptidase MA-like" evidence="3">
    <location>
        <begin position="116"/>
        <end position="283"/>
    </location>
</feature>
<dbReference type="PANTHER" id="PTHR36842">
    <property type="entry name" value="PROTEIN TOLB HOMOLOG"/>
    <property type="match status" value="1"/>
</dbReference>
<dbReference type="AlphaFoldDB" id="A0A8J6I3D5"/>
<feature type="chain" id="PRO_5035323694" evidence="2">
    <location>
        <begin position="28"/>
        <end position="558"/>
    </location>
</feature>
<dbReference type="SUPFAM" id="SSF82171">
    <property type="entry name" value="DPP6 N-terminal domain-like"/>
    <property type="match status" value="1"/>
</dbReference>
<proteinExistence type="inferred from homology"/>
<dbReference type="Pfam" id="PF07676">
    <property type="entry name" value="PD40"/>
    <property type="match status" value="2"/>
</dbReference>
<accession>A0A8J6I3D5</accession>
<dbReference type="PANTHER" id="PTHR36842:SF1">
    <property type="entry name" value="PROTEIN TOLB"/>
    <property type="match status" value="1"/>
</dbReference>
<dbReference type="EMBL" id="JAAKDE010000019">
    <property type="protein sequence ID" value="MBA2133739.1"/>
    <property type="molecule type" value="Genomic_DNA"/>
</dbReference>
<gene>
    <name evidence="4" type="ORF">G5B42_09370</name>
</gene>
<keyword evidence="2" id="KW-0732">Signal</keyword>
<keyword evidence="5" id="KW-1185">Reference proteome</keyword>
<dbReference type="InterPro" id="IPR011042">
    <property type="entry name" value="6-blade_b-propeller_TolB-like"/>
</dbReference>
<reference evidence="4" key="1">
    <citation type="submission" date="2020-06" db="EMBL/GenBank/DDBJ databases">
        <title>Novel chitinolytic bacterium.</title>
        <authorList>
            <person name="Ungkulpasvich U."/>
            <person name="Kosugi A."/>
            <person name="Uke A."/>
        </authorList>
    </citation>
    <scope>NUCLEOTIDE SEQUENCE</scope>
    <source>
        <strain evidence="4">UUS1-1</strain>
    </source>
</reference>
<dbReference type="RefSeq" id="WP_181340208.1">
    <property type="nucleotide sequence ID" value="NZ_JAAKDE010000019.1"/>
</dbReference>
<feature type="signal peptide" evidence="2">
    <location>
        <begin position="1"/>
        <end position="27"/>
    </location>
</feature>
<name>A0A8J6I3D5_9FIRM</name>
<dbReference type="Proteomes" id="UP000657177">
    <property type="component" value="Unassembled WGS sequence"/>
</dbReference>
<organism evidence="4 5">
    <name type="scientific">Capillibacterium thermochitinicola</name>
    <dbReference type="NCBI Taxonomy" id="2699427"/>
    <lineage>
        <taxon>Bacteria</taxon>
        <taxon>Bacillati</taxon>
        <taxon>Bacillota</taxon>
        <taxon>Capillibacterium</taxon>
    </lineage>
</organism>
<dbReference type="InterPro" id="IPR011659">
    <property type="entry name" value="WD40"/>
</dbReference>
<dbReference type="InterPro" id="IPR039568">
    <property type="entry name" value="Peptidase_MA-like_dom"/>
</dbReference>
<sequence>MKKHRRLPLFFFLLLLASFALTFPAQSAVELSRTGAEYRFGRVKALPRPLEWKKLVTPHFEIFFYQGLEELAERSARILEEDAFGRVYPDFRNLFTLNPYRKIRVILFASRKEYQNSQASGVSFDDTSEGVAHILVNRLVVIGQPTYRDLRGVLTHEITHLITIGPFKNHILYGMGNNVPGWIAEGLAEYYMPAETRFPNREVALRDVVLRDQVDSLNEISAVSGNLHYAEAWSLIDYIARKYGQDKLCVMLEAVVKEGHRDRTFEKLFGRTLKELWNDWREELPQIYRAGAEAPAYTEKADPLYPDYRNQLMVKVGPDGQIFFLSTCQGRLYDLFQADGDQVRALTKRTVFAYDLAPDGRQLVFLSDEEGDRRLYRLDLASGVETPVELEITNPIGVAWSPQGDRLAVVANIKGDADLFLVDPEGRLLGVIADSEVDETDPAWSPDGSRLAFVSPRGQFDQLYLWDGDKVRLLTQGAAHHRDPVWSPTGDLYCLTGERGYYRVAVVDSAHGTTNPLWPYRESVLGVVPTAGDFLVTLYNDRNFELYRYQPGEDKYDE</sequence>
<evidence type="ECO:0000256" key="2">
    <source>
        <dbReference type="SAM" id="SignalP"/>
    </source>
</evidence>
<evidence type="ECO:0000313" key="4">
    <source>
        <dbReference type="EMBL" id="MBA2133739.1"/>
    </source>
</evidence>
<evidence type="ECO:0000313" key="5">
    <source>
        <dbReference type="Proteomes" id="UP000657177"/>
    </source>
</evidence>
<dbReference type="Pfam" id="PF13485">
    <property type="entry name" value="Peptidase_MA_2"/>
    <property type="match status" value="1"/>
</dbReference>
<protein>
    <submittedName>
        <fullName evidence="4">PD40 domain-containing protein</fullName>
    </submittedName>
</protein>
<comment type="similarity">
    <text evidence="1">Belongs to the TolB family.</text>
</comment>
<evidence type="ECO:0000256" key="1">
    <source>
        <dbReference type="ARBA" id="ARBA00009820"/>
    </source>
</evidence>